<keyword evidence="2" id="KW-0812">Transmembrane</keyword>
<dbReference type="EMBL" id="KI965467">
    <property type="protein sequence ID" value="EUD67325.1"/>
    <property type="molecule type" value="Genomic_DNA"/>
</dbReference>
<keyword evidence="2" id="KW-1133">Transmembrane helix</keyword>
<gene>
    <name evidence="3" type="ORF">C922_02475</name>
</gene>
<dbReference type="VEuPathDB" id="PlasmoDB:C922_02475"/>
<evidence type="ECO:0000256" key="1">
    <source>
        <dbReference type="SAM" id="MobiDB-lite"/>
    </source>
</evidence>
<keyword evidence="2" id="KW-0472">Membrane</keyword>
<evidence type="ECO:0000256" key="2">
    <source>
        <dbReference type="SAM" id="Phobius"/>
    </source>
</evidence>
<feature type="region of interest" description="Disordered" evidence="1">
    <location>
        <begin position="265"/>
        <end position="297"/>
    </location>
</feature>
<reference evidence="3 4" key="1">
    <citation type="submission" date="2013-02" db="EMBL/GenBank/DDBJ databases">
        <title>The Genome Sequence of Plasmodium inui San Antonio 1.</title>
        <authorList>
            <consortium name="The Broad Institute Genome Sequencing Platform"/>
            <consortium name="The Broad Institute Genome Sequencing Center for Infectious Disease"/>
            <person name="Neafsey D."/>
            <person name="Cheeseman I."/>
            <person name="Volkman S."/>
            <person name="Adams J."/>
            <person name="Walker B."/>
            <person name="Young S.K."/>
            <person name="Zeng Q."/>
            <person name="Gargeya S."/>
            <person name="Fitzgerald M."/>
            <person name="Haas B."/>
            <person name="Abouelleil A."/>
            <person name="Alvarado L."/>
            <person name="Arachchi H.M."/>
            <person name="Berlin A.M."/>
            <person name="Chapman S.B."/>
            <person name="Dewar J."/>
            <person name="Goldberg J."/>
            <person name="Griggs A."/>
            <person name="Gujja S."/>
            <person name="Hansen M."/>
            <person name="Howarth C."/>
            <person name="Imamovic A."/>
            <person name="Larimer J."/>
            <person name="McCowan C."/>
            <person name="Murphy C."/>
            <person name="Neiman D."/>
            <person name="Pearson M."/>
            <person name="Priest M."/>
            <person name="Roberts A."/>
            <person name="Saif S."/>
            <person name="Shea T."/>
            <person name="Sisk P."/>
            <person name="Sykes S."/>
            <person name="Wortman J."/>
            <person name="Nusbaum C."/>
            <person name="Birren B."/>
        </authorList>
    </citation>
    <scope>NUCLEOTIDE SEQUENCE [LARGE SCALE GENOMIC DNA]</scope>
    <source>
        <strain evidence="3 4">San Antonio 1</strain>
    </source>
</reference>
<protein>
    <submittedName>
        <fullName evidence="3">Uncharacterized protein</fullName>
    </submittedName>
</protein>
<dbReference type="GeneID" id="20037749"/>
<evidence type="ECO:0000313" key="3">
    <source>
        <dbReference type="EMBL" id="EUD67325.1"/>
    </source>
</evidence>
<feature type="transmembrane region" description="Helical" evidence="2">
    <location>
        <begin position="322"/>
        <end position="340"/>
    </location>
</feature>
<sequence length="380" mass="45322">MSGFKFEQYIQELWDRARCQEPDNRDKHEEWGICRLAGTRARNRRPITNDQKICKEMNNYQPTWGERVRSIMLCKALEVWMSQLRQEPGNKVVWHEHKCKPEETGCIQGLRDQIKCPMHPEEEKWSQLYSWSELFSQNPYERNLRICMDIMTILLRVFSRAAYKKESWLDGEHKDLCQQIYKFLKNWAGDRVAQKIMDEWFTPSMKSSPNNKFPVRGTTTVDTIWAPFFWQIQSLITSVQCRWEQEQQEYRTVCPHLDTQGCDLTEEEEDETKKEKKLQDRREQLNRTPEKNKIKNLEQKEREQAKMIRGIREETGLSIGKIFGGLIPLTVLLGTSVYVYRRVFRKTPQTERSQRMNSAQRAKIAAELQQKLRTIKYQSL</sequence>
<dbReference type="Proteomes" id="UP000030640">
    <property type="component" value="Unassembled WGS sequence"/>
</dbReference>
<proteinExistence type="predicted"/>
<evidence type="ECO:0000313" key="4">
    <source>
        <dbReference type="Proteomes" id="UP000030640"/>
    </source>
</evidence>
<organism evidence="3 4">
    <name type="scientific">Plasmodium inui San Antonio 1</name>
    <dbReference type="NCBI Taxonomy" id="1237626"/>
    <lineage>
        <taxon>Eukaryota</taxon>
        <taxon>Sar</taxon>
        <taxon>Alveolata</taxon>
        <taxon>Apicomplexa</taxon>
        <taxon>Aconoidasida</taxon>
        <taxon>Haemosporida</taxon>
        <taxon>Plasmodiidae</taxon>
        <taxon>Plasmodium</taxon>
        <taxon>Plasmodium (Plasmodium)</taxon>
    </lineage>
</organism>
<dbReference type="AlphaFoldDB" id="W7A6A6"/>
<dbReference type="RefSeq" id="XP_008816296.1">
    <property type="nucleotide sequence ID" value="XM_008818074.1"/>
</dbReference>
<accession>W7A6A6</accession>
<keyword evidence="4" id="KW-1185">Reference proteome</keyword>
<feature type="compositionally biased region" description="Basic and acidic residues" evidence="1">
    <location>
        <begin position="271"/>
        <end position="297"/>
    </location>
</feature>
<name>W7A6A6_9APIC</name>